<dbReference type="GO" id="GO:0016020">
    <property type="term" value="C:membrane"/>
    <property type="evidence" value="ECO:0007669"/>
    <property type="project" value="TreeGrafter"/>
</dbReference>
<dbReference type="Gene3D" id="3.40.525.10">
    <property type="entry name" value="CRAL-TRIO lipid binding domain"/>
    <property type="match status" value="1"/>
</dbReference>
<dbReference type="Pfam" id="PF00650">
    <property type="entry name" value="CRAL_TRIO"/>
    <property type="match status" value="1"/>
</dbReference>
<dbReference type="CDD" id="cd00170">
    <property type="entry name" value="SEC14"/>
    <property type="match status" value="1"/>
</dbReference>
<dbReference type="PANTHER" id="PTHR10174:SF222">
    <property type="entry name" value="GH10083P-RELATED"/>
    <property type="match status" value="1"/>
</dbReference>
<name>A0A172W458_NILLU</name>
<dbReference type="SUPFAM" id="SSF52087">
    <property type="entry name" value="CRAL/TRIO domain"/>
    <property type="match status" value="1"/>
</dbReference>
<dbReference type="PROSITE" id="PS50191">
    <property type="entry name" value="CRAL_TRIO"/>
    <property type="match status" value="1"/>
</dbReference>
<organism evidence="2">
    <name type="scientific">Nilaparvata lugens</name>
    <name type="common">Brown planthopper</name>
    <dbReference type="NCBI Taxonomy" id="108931"/>
    <lineage>
        <taxon>Eukaryota</taxon>
        <taxon>Metazoa</taxon>
        <taxon>Ecdysozoa</taxon>
        <taxon>Arthropoda</taxon>
        <taxon>Hexapoda</taxon>
        <taxon>Insecta</taxon>
        <taxon>Pterygota</taxon>
        <taxon>Neoptera</taxon>
        <taxon>Paraneoptera</taxon>
        <taxon>Hemiptera</taxon>
        <taxon>Auchenorrhyncha</taxon>
        <taxon>Fulgoroidea</taxon>
        <taxon>Delphacidae</taxon>
        <taxon>Delphacinae</taxon>
        <taxon>Nilaparvata</taxon>
    </lineage>
</organism>
<evidence type="ECO:0000313" key="2">
    <source>
        <dbReference type="EMBL" id="ANF04012.1"/>
    </source>
</evidence>
<dbReference type="SMR" id="A0A172W458"/>
<dbReference type="PANTHER" id="PTHR10174">
    <property type="entry name" value="ALPHA-TOCOPHEROL TRANSFER PROTEIN-RELATED"/>
    <property type="match status" value="1"/>
</dbReference>
<dbReference type="InterPro" id="IPR036865">
    <property type="entry name" value="CRAL-TRIO_dom_sf"/>
</dbReference>
<dbReference type="OrthoDB" id="6610030at2759"/>
<protein>
    <submittedName>
        <fullName evidence="2">SEC14 superfamily protein</fullName>
    </submittedName>
</protein>
<sequence length="312" mass="35291">MVVSELEPLPGTKKWLHRLYSTDDECLARDVQALKEWMAKQPHIPPAPDGFNVDAWLENVLLIVKNSMLRAKSMIDIYLTAHNVGLQIFGNRDVKLPEMQMSYDNMMLFFLPGHNNDGSKVAIFKPLSSERGDHLDLVSTIKRCVMHLDLCLKEGVDFSSLHIIIDASSVKLAHLVAAFNPQGVRALTLCMKAYPVRVAQVNVVNVTPNIERMVAFFRPFISAKIMSRVVVHREPQILFKDISKKTLPKDYGGDGPSLEELNVMSQQQLASEKKYFELCDSWKTDEKKRVGKSQYTNAELSDIGSFRQLSVD</sequence>
<proteinExistence type="evidence at transcript level"/>
<dbReference type="AlphaFoldDB" id="A0A172W458"/>
<dbReference type="EMBL" id="KU296276">
    <property type="protein sequence ID" value="ANF04012.1"/>
    <property type="molecule type" value="mRNA"/>
</dbReference>
<dbReference type="SMART" id="SM00516">
    <property type="entry name" value="SEC14"/>
    <property type="match status" value="1"/>
</dbReference>
<dbReference type="InterPro" id="IPR001251">
    <property type="entry name" value="CRAL-TRIO_dom"/>
</dbReference>
<evidence type="ECO:0000259" key="1">
    <source>
        <dbReference type="PROSITE" id="PS50191"/>
    </source>
</evidence>
<dbReference type="GO" id="GO:1902936">
    <property type="term" value="F:phosphatidylinositol bisphosphate binding"/>
    <property type="evidence" value="ECO:0007669"/>
    <property type="project" value="TreeGrafter"/>
</dbReference>
<feature type="domain" description="CRAL-TRIO" evidence="1">
    <location>
        <begin position="96"/>
        <end position="259"/>
    </location>
</feature>
<accession>A0A172W458</accession>
<reference evidence="2" key="1">
    <citation type="submission" date="2015-12" db="EMBL/GenBank/DDBJ databases">
        <title>Cloning and characteristic of BPHsec1 gene from brown planthopper.</title>
        <authorList>
            <person name="Wang X."/>
            <person name="Chen P."/>
        </authorList>
    </citation>
    <scope>NUCLEOTIDE SEQUENCE</scope>
</reference>
<gene>
    <name evidence="2" type="primary">sec1</name>
</gene>